<proteinExistence type="predicted"/>
<dbReference type="EMBL" id="LAZR01033141">
    <property type="protein sequence ID" value="KKL48939.1"/>
    <property type="molecule type" value="Genomic_DNA"/>
</dbReference>
<reference evidence="1" key="1">
    <citation type="journal article" date="2015" name="Nature">
        <title>Complex archaea that bridge the gap between prokaryotes and eukaryotes.</title>
        <authorList>
            <person name="Spang A."/>
            <person name="Saw J.H."/>
            <person name="Jorgensen S.L."/>
            <person name="Zaremba-Niedzwiedzka K."/>
            <person name="Martijn J."/>
            <person name="Lind A.E."/>
            <person name="van Eijk R."/>
            <person name="Schleper C."/>
            <person name="Guy L."/>
            <person name="Ettema T.J."/>
        </authorList>
    </citation>
    <scope>NUCLEOTIDE SEQUENCE</scope>
</reference>
<gene>
    <name evidence="1" type="ORF">LCGC14_2320470</name>
</gene>
<evidence type="ECO:0000313" key="1">
    <source>
        <dbReference type="EMBL" id="KKL48939.1"/>
    </source>
</evidence>
<dbReference type="InterPro" id="IPR029044">
    <property type="entry name" value="Nucleotide-diphossugar_trans"/>
</dbReference>
<protein>
    <submittedName>
        <fullName evidence="1">Uncharacterized protein</fullName>
    </submittedName>
</protein>
<dbReference type="AlphaFoldDB" id="A0A0F9CII1"/>
<organism evidence="1">
    <name type="scientific">marine sediment metagenome</name>
    <dbReference type="NCBI Taxonomy" id="412755"/>
    <lineage>
        <taxon>unclassified sequences</taxon>
        <taxon>metagenomes</taxon>
        <taxon>ecological metagenomes</taxon>
    </lineage>
</organism>
<sequence>VEVMIQPRDAPGFGTGGGGGYAKNYVLDKLGDRLKQYDAIVDAFWNCLMKPDDYDSMIDMYKEKNAASVICMTRKNDSIQNLDVGGNHYMGIPVIKNRRQLTSCSESIQAVDMAERIRGASSAEIEAMTYFYELELWQRHSDVDYQDEFDVAEVLFKKHILQNDEAD</sequence>
<feature type="non-terminal residue" evidence="1">
    <location>
        <position position="1"/>
    </location>
</feature>
<name>A0A0F9CII1_9ZZZZ</name>
<accession>A0A0F9CII1</accession>
<comment type="caution">
    <text evidence="1">The sequence shown here is derived from an EMBL/GenBank/DDBJ whole genome shotgun (WGS) entry which is preliminary data.</text>
</comment>
<dbReference type="Gene3D" id="3.90.550.10">
    <property type="entry name" value="Spore Coat Polysaccharide Biosynthesis Protein SpsA, Chain A"/>
    <property type="match status" value="1"/>
</dbReference>